<feature type="non-terminal residue" evidence="1">
    <location>
        <position position="1"/>
    </location>
</feature>
<dbReference type="InterPro" id="IPR036844">
    <property type="entry name" value="Hint_dom_sf"/>
</dbReference>
<dbReference type="CDD" id="cd00081">
    <property type="entry name" value="Hint"/>
    <property type="match status" value="1"/>
</dbReference>
<dbReference type="GO" id="GO:0016539">
    <property type="term" value="P:intein-mediated protein splicing"/>
    <property type="evidence" value="ECO:0007669"/>
    <property type="project" value="InterPro"/>
</dbReference>
<accession>X1UGE6</accession>
<dbReference type="Pfam" id="PF14890">
    <property type="entry name" value="Intein_splicing"/>
    <property type="match status" value="1"/>
</dbReference>
<name>X1UGE6_9ZZZZ</name>
<proteinExistence type="predicted"/>
<dbReference type="SUPFAM" id="SSF51294">
    <property type="entry name" value="Hedgehog/intein (Hint) domain"/>
    <property type="match status" value="1"/>
</dbReference>
<dbReference type="EMBL" id="BARW01042826">
    <property type="protein sequence ID" value="GAJ16594.1"/>
    <property type="molecule type" value="Genomic_DNA"/>
</dbReference>
<evidence type="ECO:0008006" key="2">
    <source>
        <dbReference type="Google" id="ProtNLM"/>
    </source>
</evidence>
<evidence type="ECO:0000313" key="1">
    <source>
        <dbReference type="EMBL" id="GAJ16594.1"/>
    </source>
</evidence>
<dbReference type="Gene3D" id="2.170.16.10">
    <property type="entry name" value="Hedgehog/Intein (Hint) domain"/>
    <property type="match status" value="1"/>
</dbReference>
<dbReference type="PROSITE" id="PS50817">
    <property type="entry name" value="INTEIN_N_TER"/>
    <property type="match status" value="1"/>
</dbReference>
<reference evidence="1" key="1">
    <citation type="journal article" date="2014" name="Front. Microbiol.">
        <title>High frequency of phylogenetically diverse reductive dehalogenase-homologous genes in deep subseafloor sedimentary metagenomes.</title>
        <authorList>
            <person name="Kawai M."/>
            <person name="Futagami T."/>
            <person name="Toyoda A."/>
            <person name="Takaki Y."/>
            <person name="Nishi S."/>
            <person name="Hori S."/>
            <person name="Arai W."/>
            <person name="Tsubouchi T."/>
            <person name="Morono Y."/>
            <person name="Uchiyama I."/>
            <person name="Ito T."/>
            <person name="Fujiyama A."/>
            <person name="Inagaki F."/>
            <person name="Takami H."/>
        </authorList>
    </citation>
    <scope>NUCLEOTIDE SEQUENCE</scope>
    <source>
        <strain evidence="1">Expedition CK06-06</strain>
    </source>
</reference>
<dbReference type="InterPro" id="IPR006141">
    <property type="entry name" value="Intein_N"/>
</dbReference>
<comment type="caution">
    <text evidence="1">The sequence shown here is derived from an EMBL/GenBank/DDBJ whole genome shotgun (WGS) entry which is preliminary data.</text>
</comment>
<protein>
    <recommendedName>
        <fullName evidence="2">Hint domain-containing protein</fullName>
    </recommendedName>
</protein>
<sequence>CEKITLKDGKEIICTPEHPLLIINKKGELIWKCAGEISIGDFITTSEQVPS</sequence>
<gene>
    <name evidence="1" type="ORF">S12H4_63196</name>
</gene>
<feature type="non-terminal residue" evidence="1">
    <location>
        <position position="51"/>
    </location>
</feature>
<organism evidence="1">
    <name type="scientific">marine sediment metagenome</name>
    <dbReference type="NCBI Taxonomy" id="412755"/>
    <lineage>
        <taxon>unclassified sequences</taxon>
        <taxon>metagenomes</taxon>
        <taxon>ecological metagenomes</taxon>
    </lineage>
</organism>
<dbReference type="AlphaFoldDB" id="X1UGE6"/>